<dbReference type="Proteomes" id="UP000239872">
    <property type="component" value="Unassembled WGS sequence"/>
</dbReference>
<feature type="coiled-coil region" evidence="1">
    <location>
        <begin position="27"/>
        <end position="54"/>
    </location>
</feature>
<protein>
    <submittedName>
        <fullName evidence="2">Uncharacterized protein</fullName>
    </submittedName>
</protein>
<keyword evidence="3" id="KW-1185">Reference proteome</keyword>
<evidence type="ECO:0000313" key="2">
    <source>
        <dbReference type="EMBL" id="PQJ11051.1"/>
    </source>
</evidence>
<dbReference type="AlphaFoldDB" id="A0A2S7SWR0"/>
<dbReference type="OrthoDB" id="1122071at2"/>
<organism evidence="2 3">
    <name type="scientific">Flavipsychrobacter stenotrophus</name>
    <dbReference type="NCBI Taxonomy" id="2077091"/>
    <lineage>
        <taxon>Bacteria</taxon>
        <taxon>Pseudomonadati</taxon>
        <taxon>Bacteroidota</taxon>
        <taxon>Chitinophagia</taxon>
        <taxon>Chitinophagales</taxon>
        <taxon>Chitinophagaceae</taxon>
        <taxon>Flavipsychrobacter</taxon>
    </lineage>
</organism>
<dbReference type="EMBL" id="PPSL01000003">
    <property type="protein sequence ID" value="PQJ11051.1"/>
    <property type="molecule type" value="Genomic_DNA"/>
</dbReference>
<reference evidence="2 3" key="1">
    <citation type="submission" date="2018-01" db="EMBL/GenBank/DDBJ databases">
        <title>A novel member of the phylum Bacteroidetes isolated from glacier ice.</title>
        <authorList>
            <person name="Liu Q."/>
            <person name="Xin Y.-H."/>
        </authorList>
    </citation>
    <scope>NUCLEOTIDE SEQUENCE [LARGE SCALE GENOMIC DNA]</scope>
    <source>
        <strain evidence="2 3">RB1R16</strain>
    </source>
</reference>
<accession>A0A2S7SWR0</accession>
<evidence type="ECO:0000313" key="3">
    <source>
        <dbReference type="Proteomes" id="UP000239872"/>
    </source>
</evidence>
<gene>
    <name evidence="2" type="ORF">CJD36_013865</name>
</gene>
<dbReference type="RefSeq" id="WP_105039779.1">
    <property type="nucleotide sequence ID" value="NZ_PPSL01000003.1"/>
</dbReference>
<evidence type="ECO:0000256" key="1">
    <source>
        <dbReference type="SAM" id="Coils"/>
    </source>
</evidence>
<name>A0A2S7SWR0_9BACT</name>
<sequence length="84" mass="9777">MTVMAIKELKKQVKKSIDLADDTTVRMIHAMLEVQQQDNEADAFEEEIDRRFKEMDEGKGIILTVDEFMTRAKNRHEAKIKPAK</sequence>
<keyword evidence="1" id="KW-0175">Coiled coil</keyword>
<comment type="caution">
    <text evidence="2">The sequence shown here is derived from an EMBL/GenBank/DDBJ whole genome shotgun (WGS) entry which is preliminary data.</text>
</comment>
<proteinExistence type="predicted"/>